<dbReference type="SMART" id="SM00184">
    <property type="entry name" value="RING"/>
    <property type="match status" value="1"/>
</dbReference>
<name>A0AAV2SQZ1_MEGNR</name>
<evidence type="ECO:0000313" key="7">
    <source>
        <dbReference type="Proteomes" id="UP001497623"/>
    </source>
</evidence>
<dbReference type="Pfam" id="PF13639">
    <property type="entry name" value="zf-RING_2"/>
    <property type="match status" value="1"/>
</dbReference>
<dbReference type="GO" id="GO:0008270">
    <property type="term" value="F:zinc ion binding"/>
    <property type="evidence" value="ECO:0007669"/>
    <property type="project" value="UniProtKB-KW"/>
</dbReference>
<dbReference type="SUPFAM" id="SSF57850">
    <property type="entry name" value="RING/U-box"/>
    <property type="match status" value="1"/>
</dbReference>
<evidence type="ECO:0000256" key="4">
    <source>
        <dbReference type="SAM" id="Phobius"/>
    </source>
</evidence>
<keyword evidence="4" id="KW-0472">Membrane</keyword>
<keyword evidence="1 3" id="KW-0479">Metal-binding</keyword>
<organism evidence="6 7">
    <name type="scientific">Meganyctiphanes norvegica</name>
    <name type="common">Northern krill</name>
    <name type="synonym">Thysanopoda norvegica</name>
    <dbReference type="NCBI Taxonomy" id="48144"/>
    <lineage>
        <taxon>Eukaryota</taxon>
        <taxon>Metazoa</taxon>
        <taxon>Ecdysozoa</taxon>
        <taxon>Arthropoda</taxon>
        <taxon>Crustacea</taxon>
        <taxon>Multicrustacea</taxon>
        <taxon>Malacostraca</taxon>
        <taxon>Eumalacostraca</taxon>
        <taxon>Eucarida</taxon>
        <taxon>Euphausiacea</taxon>
        <taxon>Euphausiidae</taxon>
        <taxon>Meganyctiphanes</taxon>
    </lineage>
</organism>
<dbReference type="EMBL" id="CAXKWB010103577">
    <property type="protein sequence ID" value="CAL4226906.1"/>
    <property type="molecule type" value="Genomic_DNA"/>
</dbReference>
<feature type="transmembrane region" description="Helical" evidence="4">
    <location>
        <begin position="140"/>
        <end position="159"/>
    </location>
</feature>
<dbReference type="InterPro" id="IPR001841">
    <property type="entry name" value="Znf_RING"/>
</dbReference>
<comment type="caution">
    <text evidence="6">The sequence shown here is derived from an EMBL/GenBank/DDBJ whole genome shotgun (WGS) entry which is preliminary data.</text>
</comment>
<keyword evidence="4" id="KW-1133">Transmembrane helix</keyword>
<dbReference type="Gene3D" id="3.30.40.10">
    <property type="entry name" value="Zinc/RING finger domain, C3HC4 (zinc finger)"/>
    <property type="match status" value="1"/>
</dbReference>
<evidence type="ECO:0000256" key="1">
    <source>
        <dbReference type="ARBA" id="ARBA00022771"/>
    </source>
</evidence>
<keyword evidence="1 3" id="KW-0863">Zinc-finger</keyword>
<keyword evidence="4" id="KW-0812">Transmembrane</keyword>
<dbReference type="PROSITE" id="PS50089">
    <property type="entry name" value="ZF_RING_2"/>
    <property type="match status" value="1"/>
</dbReference>
<dbReference type="AlphaFoldDB" id="A0AAV2SQZ1"/>
<gene>
    <name evidence="6" type="ORF">MNOR_LOCUS39495</name>
</gene>
<keyword evidence="7" id="KW-1185">Reference proteome</keyword>
<feature type="non-terminal residue" evidence="6">
    <location>
        <position position="1"/>
    </location>
</feature>
<dbReference type="InterPro" id="IPR013083">
    <property type="entry name" value="Znf_RING/FYVE/PHD"/>
</dbReference>
<accession>A0AAV2SQZ1</accession>
<protein>
    <recommendedName>
        <fullName evidence="5">RING-type domain-containing protein</fullName>
    </recommendedName>
</protein>
<evidence type="ECO:0000259" key="5">
    <source>
        <dbReference type="PROSITE" id="PS50089"/>
    </source>
</evidence>
<feature type="domain" description="RING-type" evidence="5">
    <location>
        <begin position="20"/>
        <end position="64"/>
    </location>
</feature>
<proteinExistence type="predicted"/>
<evidence type="ECO:0000313" key="6">
    <source>
        <dbReference type="EMBL" id="CAL4226906.1"/>
    </source>
</evidence>
<keyword evidence="2" id="KW-0862">Zinc</keyword>
<reference evidence="6 7" key="1">
    <citation type="submission" date="2024-05" db="EMBL/GenBank/DDBJ databases">
        <authorList>
            <person name="Wallberg A."/>
        </authorList>
    </citation>
    <scope>NUCLEOTIDE SEQUENCE [LARGE SCALE GENOMIC DNA]</scope>
</reference>
<evidence type="ECO:0000256" key="3">
    <source>
        <dbReference type="PROSITE-ProRule" id="PRU00175"/>
    </source>
</evidence>
<dbReference type="Proteomes" id="UP001497623">
    <property type="component" value="Unassembled WGS sequence"/>
</dbReference>
<evidence type="ECO:0000256" key="2">
    <source>
        <dbReference type="ARBA" id="ARBA00022833"/>
    </source>
</evidence>
<sequence>QINKTNTNQLTFQMISNIMCPICLEELEADDLVVTTNVCKHLLCLQCGLDHYVVYHGDSCPYCRQVSRTFLIKASKESNARCRPLCVIDCRDWYVTRLSQVNTEDITDRVEQSLIQRKEHVVVEDNVHDGTATGYRLNNATISLIYLFAGVFGIFIGQLSQ</sequence>